<organism evidence="9 10">
    <name type="scientific">Brachybacterium alimentarium</name>
    <dbReference type="NCBI Taxonomy" id="47845"/>
    <lineage>
        <taxon>Bacteria</taxon>
        <taxon>Bacillati</taxon>
        <taxon>Actinomycetota</taxon>
        <taxon>Actinomycetes</taxon>
        <taxon>Micrococcales</taxon>
        <taxon>Dermabacteraceae</taxon>
        <taxon>Brachybacterium</taxon>
    </lineage>
</organism>
<feature type="modified residue" description="4-aspartylphosphate" evidence="5">
    <location>
        <position position="70"/>
    </location>
</feature>
<dbReference type="PROSITE" id="PS00622">
    <property type="entry name" value="HTH_LUXR_1"/>
    <property type="match status" value="1"/>
</dbReference>
<evidence type="ECO:0000256" key="2">
    <source>
        <dbReference type="ARBA" id="ARBA00023015"/>
    </source>
</evidence>
<reference evidence="9 10" key="1">
    <citation type="journal article" date="2017" name="Elife">
        <title>Extensive horizontal gene transfer in cheese-associated bacteria.</title>
        <authorList>
            <person name="Bonham K.S."/>
            <person name="Wolfe B.E."/>
            <person name="Dutton R.J."/>
        </authorList>
    </citation>
    <scope>NUCLEOTIDE SEQUENCE [LARGE SCALE GENOMIC DNA]</scope>
    <source>
        <strain evidence="9 10">341_9</strain>
    </source>
</reference>
<dbReference type="PRINTS" id="PR00038">
    <property type="entry name" value="HTHLUXR"/>
</dbReference>
<dbReference type="InterPro" id="IPR001789">
    <property type="entry name" value="Sig_transdc_resp-reg_receiver"/>
</dbReference>
<dbReference type="InterPro" id="IPR058245">
    <property type="entry name" value="NreC/VraR/RcsB-like_REC"/>
</dbReference>
<name>A0A2A3YN88_9MICO</name>
<proteinExistence type="predicted"/>
<keyword evidence="3 9" id="KW-0238">DNA-binding</keyword>
<dbReference type="PANTHER" id="PTHR43214">
    <property type="entry name" value="TWO-COMPONENT RESPONSE REGULATOR"/>
    <property type="match status" value="1"/>
</dbReference>
<dbReference type="InterPro" id="IPR016032">
    <property type="entry name" value="Sig_transdc_resp-reg_C-effctor"/>
</dbReference>
<dbReference type="Proteomes" id="UP000218598">
    <property type="component" value="Unassembled WGS sequence"/>
</dbReference>
<dbReference type="PROSITE" id="PS50110">
    <property type="entry name" value="RESPONSE_REGULATORY"/>
    <property type="match status" value="1"/>
</dbReference>
<dbReference type="CDD" id="cd06170">
    <property type="entry name" value="LuxR_C_like"/>
    <property type="match status" value="1"/>
</dbReference>
<dbReference type="SUPFAM" id="SSF52172">
    <property type="entry name" value="CheY-like"/>
    <property type="match status" value="1"/>
</dbReference>
<evidence type="ECO:0000256" key="5">
    <source>
        <dbReference type="PROSITE-ProRule" id="PRU00169"/>
    </source>
</evidence>
<dbReference type="InterPro" id="IPR011006">
    <property type="entry name" value="CheY-like_superfamily"/>
</dbReference>
<keyword evidence="1 5" id="KW-0597">Phosphoprotein</keyword>
<dbReference type="Gene3D" id="3.40.50.2300">
    <property type="match status" value="1"/>
</dbReference>
<dbReference type="GO" id="GO:0003677">
    <property type="term" value="F:DNA binding"/>
    <property type="evidence" value="ECO:0007669"/>
    <property type="project" value="UniProtKB-KW"/>
</dbReference>
<dbReference type="SUPFAM" id="SSF46894">
    <property type="entry name" value="C-terminal effector domain of the bipartite response regulators"/>
    <property type="match status" value="1"/>
</dbReference>
<protein>
    <submittedName>
        <fullName evidence="9">DNA-binding response regulator</fullName>
    </submittedName>
</protein>
<dbReference type="AlphaFoldDB" id="A0A2A3YN88"/>
<dbReference type="SMART" id="SM00421">
    <property type="entry name" value="HTH_LUXR"/>
    <property type="match status" value="1"/>
</dbReference>
<evidence type="ECO:0000313" key="9">
    <source>
        <dbReference type="EMBL" id="PCC40751.1"/>
    </source>
</evidence>
<evidence type="ECO:0000259" key="8">
    <source>
        <dbReference type="PROSITE" id="PS50110"/>
    </source>
</evidence>
<dbReference type="GO" id="GO:0000160">
    <property type="term" value="P:phosphorelay signal transduction system"/>
    <property type="evidence" value="ECO:0007669"/>
    <property type="project" value="InterPro"/>
</dbReference>
<feature type="region of interest" description="Disordered" evidence="6">
    <location>
        <begin position="153"/>
        <end position="226"/>
    </location>
</feature>
<keyword evidence="2" id="KW-0805">Transcription regulation</keyword>
<feature type="domain" description="HTH luxR-type" evidence="7">
    <location>
        <begin position="222"/>
        <end position="287"/>
    </location>
</feature>
<dbReference type="CDD" id="cd17535">
    <property type="entry name" value="REC_NarL-like"/>
    <property type="match status" value="1"/>
</dbReference>
<dbReference type="InterPro" id="IPR039420">
    <property type="entry name" value="WalR-like"/>
</dbReference>
<evidence type="ECO:0000256" key="4">
    <source>
        <dbReference type="ARBA" id="ARBA00023163"/>
    </source>
</evidence>
<feature type="compositionally biased region" description="Basic and acidic residues" evidence="6">
    <location>
        <begin position="172"/>
        <end position="208"/>
    </location>
</feature>
<dbReference type="Pfam" id="PF00196">
    <property type="entry name" value="GerE"/>
    <property type="match status" value="1"/>
</dbReference>
<dbReference type="GO" id="GO:0006355">
    <property type="term" value="P:regulation of DNA-templated transcription"/>
    <property type="evidence" value="ECO:0007669"/>
    <property type="project" value="InterPro"/>
</dbReference>
<dbReference type="Gene3D" id="1.10.10.10">
    <property type="entry name" value="Winged helix-like DNA-binding domain superfamily/Winged helix DNA-binding domain"/>
    <property type="match status" value="1"/>
</dbReference>
<keyword evidence="4" id="KW-0804">Transcription</keyword>
<comment type="caution">
    <text evidence="9">The sequence shown here is derived from an EMBL/GenBank/DDBJ whole genome shotgun (WGS) entry which is preliminary data.</text>
</comment>
<evidence type="ECO:0000259" key="7">
    <source>
        <dbReference type="PROSITE" id="PS50043"/>
    </source>
</evidence>
<dbReference type="SMART" id="SM00448">
    <property type="entry name" value="REC"/>
    <property type="match status" value="1"/>
</dbReference>
<dbReference type="Pfam" id="PF00072">
    <property type="entry name" value="Response_reg"/>
    <property type="match status" value="1"/>
</dbReference>
<evidence type="ECO:0000256" key="6">
    <source>
        <dbReference type="SAM" id="MobiDB-lite"/>
    </source>
</evidence>
<feature type="domain" description="Response regulatory" evidence="8">
    <location>
        <begin position="19"/>
        <end position="133"/>
    </location>
</feature>
<dbReference type="InterPro" id="IPR036388">
    <property type="entry name" value="WH-like_DNA-bd_sf"/>
</dbReference>
<dbReference type="PANTHER" id="PTHR43214:SF24">
    <property type="entry name" value="TRANSCRIPTIONAL REGULATORY PROTEIN NARL-RELATED"/>
    <property type="match status" value="1"/>
</dbReference>
<evidence type="ECO:0000256" key="3">
    <source>
        <dbReference type="ARBA" id="ARBA00023125"/>
    </source>
</evidence>
<dbReference type="EMBL" id="NRGR01000005">
    <property type="protein sequence ID" value="PCC40751.1"/>
    <property type="molecule type" value="Genomic_DNA"/>
</dbReference>
<dbReference type="PROSITE" id="PS50043">
    <property type="entry name" value="HTH_LUXR_2"/>
    <property type="match status" value="1"/>
</dbReference>
<gene>
    <name evidence="9" type="ORF">CIK66_03010</name>
</gene>
<accession>A0A2A3YN88</accession>
<evidence type="ECO:0000256" key="1">
    <source>
        <dbReference type="ARBA" id="ARBA00022553"/>
    </source>
</evidence>
<sequence length="288" mass="30255">MPLDESGGHTVNDASTPIRVLVADDHPAVRSGLVALLDSAADITVIAEAADGETAVTAAREHRPDVVLTDVRMPGATGIEITPRLRETGANVLVISGFDLDDYVLGALAAGADGYLVKSEDPQRILAAVRDVHRGDAVLSAAATRAVVGALRDRGAGTGAAREQQTTSGPEGRGRAAVRDAPGRHRPHGAEYESDRNGAEVESAERTETSAFGGGGRSIAAAQEPAPSFTPREEDVLALVAQGLSNQQIASHLFIEITTVKSHLSHALMKLQLDSRVQAALWWQQHRP</sequence>
<keyword evidence="10" id="KW-1185">Reference proteome</keyword>
<dbReference type="InterPro" id="IPR000792">
    <property type="entry name" value="Tscrpt_reg_LuxR_C"/>
</dbReference>
<dbReference type="OrthoDB" id="9808843at2"/>
<evidence type="ECO:0000313" key="10">
    <source>
        <dbReference type="Proteomes" id="UP000218598"/>
    </source>
</evidence>